<dbReference type="STRING" id="155417.A0A4V1X8T0"/>
<dbReference type="InterPro" id="IPR013595">
    <property type="entry name" value="Pept_S33_TAP-like_C"/>
</dbReference>
<protein>
    <recommendedName>
        <fullName evidence="4">Peptidase S33 tripeptidyl aminopeptidase-like C-terminal domain-containing protein</fullName>
    </recommendedName>
</protein>
<dbReference type="SUPFAM" id="SSF53474">
    <property type="entry name" value="alpha/beta-Hydrolases"/>
    <property type="match status" value="2"/>
</dbReference>
<feature type="compositionally biased region" description="Basic and acidic residues" evidence="3">
    <location>
        <begin position="189"/>
        <end position="198"/>
    </location>
</feature>
<feature type="region of interest" description="Disordered" evidence="3">
    <location>
        <begin position="184"/>
        <end position="203"/>
    </location>
</feature>
<reference evidence="5 6" key="1">
    <citation type="submission" date="2018-06" db="EMBL/GenBank/DDBJ databases">
        <title>Complete Genomes of Monosporascus.</title>
        <authorList>
            <person name="Robinson A.J."/>
            <person name="Natvig D.O."/>
        </authorList>
    </citation>
    <scope>NUCLEOTIDE SEQUENCE [LARGE SCALE GENOMIC DNA]</scope>
    <source>
        <strain evidence="5 6">CBS 110550</strain>
    </source>
</reference>
<dbReference type="PANTHER" id="PTHR43248">
    <property type="entry name" value="2-SUCCINYL-6-HYDROXY-2,4-CYCLOHEXADIENE-1-CARBOXYLATE SYNTHASE"/>
    <property type="match status" value="1"/>
</dbReference>
<dbReference type="PANTHER" id="PTHR43248:SF25">
    <property type="entry name" value="AB HYDROLASE-1 DOMAIN-CONTAINING PROTEIN-RELATED"/>
    <property type="match status" value="1"/>
</dbReference>
<evidence type="ECO:0000259" key="4">
    <source>
        <dbReference type="Pfam" id="PF08386"/>
    </source>
</evidence>
<evidence type="ECO:0000313" key="6">
    <source>
        <dbReference type="Proteomes" id="UP000293360"/>
    </source>
</evidence>
<gene>
    <name evidence="5" type="ORF">DL764_010079</name>
</gene>
<evidence type="ECO:0000313" key="5">
    <source>
        <dbReference type="EMBL" id="RYO78852.1"/>
    </source>
</evidence>
<comment type="caution">
    <text evidence="5">The sequence shown here is derived from an EMBL/GenBank/DDBJ whole genome shotgun (WGS) entry which is preliminary data.</text>
</comment>
<sequence>MDYHRPLNESVDNPKVHIALAMVPGVNRTAGDPASYSESPMLVNPGGPGGSGATFALYAGGLLQGLVGDHHDIIGFDPRGVGATTPVANCFAAPDDGMGLDGHNVALINRLSWILSGHEVGLINSSNVALGKIDVRARAMARLCKKSDNQEGEASIFRYANTANVARDMLSIVHAWDEWRSSSSATVPHADESQREPEAVDSAARLDQGTGMVEPTRSTKGKLVYWGFSYGTLLGATFASMFPDAVGRLILDGVVDADHYVEPTWVDSLIDADAIWEEFFVYCHKAGQGCRLFRPGDDVEDIKRRFHDIMTRLQKQPEIVISPRSDENVPALVTAGDVKMVLFLSLYSPVAAFPAIANLLDVIFEGRLNQSTVPPVFPRLCHSLNLPVWPDDAQMTIMCSDKRYKLNEDVPALQERFEKMASYSSFADVWMGVNIGCDGWDIEAKDPPMRWGDHPAHKPAPIDTNFPILFLSNRRDPVTPLHAALKMTRKFAGASIVEQVSDGHCSLSCVSLCTARHVRAYFNDGVLPPPPRFDSGDKDKGEWTTCECDEKPWSSFGGRAGRAEQDGLTTAADDAHTLEELEIMASYHGLRNHFVSQATSRLVDELNPLRSFIVGTPPQLSRESQTCSQRGPN</sequence>
<dbReference type="Pfam" id="PF08386">
    <property type="entry name" value="Abhydrolase_4"/>
    <property type="match status" value="1"/>
</dbReference>
<comment type="similarity">
    <text evidence="1">Belongs to the peptidase S33 family.</text>
</comment>
<dbReference type="EMBL" id="QJNU01001158">
    <property type="protein sequence ID" value="RYO78852.1"/>
    <property type="molecule type" value="Genomic_DNA"/>
</dbReference>
<keyword evidence="2" id="KW-0378">Hydrolase</keyword>
<feature type="domain" description="Peptidase S33 tripeptidyl aminopeptidase-like C-terminal" evidence="4">
    <location>
        <begin position="426"/>
        <end position="529"/>
    </location>
</feature>
<accession>A0A4V1X8T0</accession>
<name>A0A4V1X8T0_9PEZI</name>
<dbReference type="OrthoDB" id="425534at2759"/>
<dbReference type="Gene3D" id="3.40.50.1820">
    <property type="entry name" value="alpha/beta hydrolase"/>
    <property type="match status" value="1"/>
</dbReference>
<dbReference type="InterPro" id="IPR051601">
    <property type="entry name" value="Serine_prot/Carboxylest_S33"/>
</dbReference>
<evidence type="ECO:0000256" key="3">
    <source>
        <dbReference type="SAM" id="MobiDB-lite"/>
    </source>
</evidence>
<dbReference type="AlphaFoldDB" id="A0A4V1X8T0"/>
<dbReference type="Proteomes" id="UP000293360">
    <property type="component" value="Unassembled WGS sequence"/>
</dbReference>
<evidence type="ECO:0000256" key="2">
    <source>
        <dbReference type="ARBA" id="ARBA00022801"/>
    </source>
</evidence>
<organism evidence="5 6">
    <name type="scientific">Monosporascus ibericus</name>
    <dbReference type="NCBI Taxonomy" id="155417"/>
    <lineage>
        <taxon>Eukaryota</taxon>
        <taxon>Fungi</taxon>
        <taxon>Dikarya</taxon>
        <taxon>Ascomycota</taxon>
        <taxon>Pezizomycotina</taxon>
        <taxon>Sordariomycetes</taxon>
        <taxon>Xylariomycetidae</taxon>
        <taxon>Xylariales</taxon>
        <taxon>Xylariales incertae sedis</taxon>
        <taxon>Monosporascus</taxon>
    </lineage>
</organism>
<proteinExistence type="inferred from homology"/>
<dbReference type="GO" id="GO:0016787">
    <property type="term" value="F:hydrolase activity"/>
    <property type="evidence" value="ECO:0007669"/>
    <property type="project" value="UniProtKB-KW"/>
</dbReference>
<evidence type="ECO:0000256" key="1">
    <source>
        <dbReference type="ARBA" id="ARBA00010088"/>
    </source>
</evidence>
<dbReference type="InterPro" id="IPR029058">
    <property type="entry name" value="AB_hydrolase_fold"/>
</dbReference>
<keyword evidence="6" id="KW-1185">Reference proteome</keyword>